<dbReference type="OrthoDB" id="206755at2759"/>
<evidence type="ECO:0000313" key="5">
    <source>
        <dbReference type="EMBL" id="CAL1173974.1"/>
    </source>
</evidence>
<dbReference type="InterPro" id="IPR011989">
    <property type="entry name" value="ARM-like"/>
</dbReference>
<keyword evidence="2" id="KW-0175">Coiled coil</keyword>
<keyword evidence="7" id="KW-1185">Reference proteome</keyword>
<feature type="repeat" description="ARM" evidence="1">
    <location>
        <begin position="1050"/>
        <end position="1090"/>
    </location>
</feature>
<dbReference type="PROSITE" id="PS50176">
    <property type="entry name" value="ARM_REPEAT"/>
    <property type="match status" value="4"/>
</dbReference>
<dbReference type="InterPro" id="IPR051251">
    <property type="entry name" value="STK_FNIP-Repeat"/>
</dbReference>
<accession>A0A9P1GSR5</accession>
<dbReference type="Proteomes" id="UP001152797">
    <property type="component" value="Unassembled WGS sequence"/>
</dbReference>
<feature type="repeat" description="ARM" evidence="1">
    <location>
        <begin position="876"/>
        <end position="909"/>
    </location>
</feature>
<dbReference type="EMBL" id="CAMXCT020006822">
    <property type="protein sequence ID" value="CAL1173974.1"/>
    <property type="molecule type" value="Genomic_DNA"/>
</dbReference>
<evidence type="ECO:0000256" key="1">
    <source>
        <dbReference type="PROSITE-ProRule" id="PRU00259"/>
    </source>
</evidence>
<comment type="caution">
    <text evidence="4">The sequence shown here is derived from an EMBL/GenBank/DDBJ whole genome shotgun (WGS) entry which is preliminary data.</text>
</comment>
<evidence type="ECO:0000313" key="7">
    <source>
        <dbReference type="Proteomes" id="UP001152797"/>
    </source>
</evidence>
<evidence type="ECO:0000313" key="6">
    <source>
        <dbReference type="EMBL" id="CAL4807911.1"/>
    </source>
</evidence>
<dbReference type="PANTHER" id="PTHR32134">
    <property type="entry name" value="FNIP REPEAT-CONTAINING PROTEIN"/>
    <property type="match status" value="1"/>
</dbReference>
<dbReference type="Pfam" id="PF05725">
    <property type="entry name" value="FNIP"/>
    <property type="match status" value="6"/>
</dbReference>
<dbReference type="AlphaFoldDB" id="A0A9P1GSR5"/>
<dbReference type="CDD" id="cd01765">
    <property type="entry name" value="FERM_F0_F1"/>
    <property type="match status" value="1"/>
</dbReference>
<feature type="repeat" description="ARM" evidence="1">
    <location>
        <begin position="922"/>
        <end position="964"/>
    </location>
</feature>
<dbReference type="SMART" id="SM00185">
    <property type="entry name" value="ARM"/>
    <property type="match status" value="7"/>
</dbReference>
<feature type="compositionally biased region" description="Polar residues" evidence="3">
    <location>
        <begin position="725"/>
        <end position="735"/>
    </location>
</feature>
<reference evidence="5" key="2">
    <citation type="submission" date="2024-04" db="EMBL/GenBank/DDBJ databases">
        <authorList>
            <person name="Chen Y."/>
            <person name="Shah S."/>
            <person name="Dougan E. K."/>
            <person name="Thang M."/>
            <person name="Chan C."/>
        </authorList>
    </citation>
    <scope>NUCLEOTIDE SEQUENCE [LARGE SCALE GENOMIC DNA]</scope>
</reference>
<evidence type="ECO:0000256" key="2">
    <source>
        <dbReference type="SAM" id="Coils"/>
    </source>
</evidence>
<protein>
    <submittedName>
        <fullName evidence="6">F-box and FNIP repeat-containing protein L60</fullName>
    </submittedName>
</protein>
<organism evidence="4">
    <name type="scientific">Cladocopium goreaui</name>
    <dbReference type="NCBI Taxonomy" id="2562237"/>
    <lineage>
        <taxon>Eukaryota</taxon>
        <taxon>Sar</taxon>
        <taxon>Alveolata</taxon>
        <taxon>Dinophyceae</taxon>
        <taxon>Suessiales</taxon>
        <taxon>Symbiodiniaceae</taxon>
        <taxon>Cladocopium</taxon>
    </lineage>
</organism>
<dbReference type="SUPFAM" id="SSF52058">
    <property type="entry name" value="L domain-like"/>
    <property type="match status" value="2"/>
</dbReference>
<sequence length="1164" mass="127957">MAVYACQRLLGRTAVDQKMVVYASQRLLKPSVMDEKTLEIQVLFLNGEGFTVSCRASALGRELFRLVCEKVPPKAGAGLVLTHKESRLVMGRTLLQQGIGLDENPTLSCTFRSTDVMTAWRVFHGTYPQSQLQEESPLDGLTELEGASLRQHFECFPRSLRSLTIGPMFNETLVGVRFPSQLRHLTLLHVFDQRLDHVHLPRSLESLTFGDKYNQSLDRVNLPSNLQHVTFGDDFNQNLNKVSFPAGLQSLTFGASFNQALDTSKLPRGMKSLSFGTDFNQRLDCTKLPTDLETLIFGPNFNQPMDGFSSSQLRTLTFGPSFNQPLSGELPELRSLRFGHDWNHPLDFLSFPKLEELLIGRAFKHSLMDLEQLSCLQTLTLNFDARFLDFTLPEQLETLNFGDCYDQNLSRLIMPSGVKSLTLPFTRFFHMQLEELELPGGLQSLSFCDNFNQSVEGIELPAGLQSLKFGGCFNQKIDKVKLPEGLQNLVFGMRFKQSLEGVTLPRSIKTLTLPDSWNQRLQNVVLPECLETLTFGHEFNQGLQKVKFPESLRSMTFGFWYNQSLEGVLFPSKLEVLSFGNRFNHSLEGISLPSTLQSLRLGSDFCQSLKRVKLPSNLQRLTLGGMPIPVDYELPKSLQGCGRGRGSPQAYLAHRPELKREQMAGRSFEEAAAILQTDLFEKQAVHASTQDKLKRLKQANKDLLRGLHDAEQRIAQLEVELGRQSSPFQAAASKTRSADGRAGGRAEHAEVPHPPGTEPEDPVKSTKSSLSAPRGLLVAGVVLGILLMALIQPLLSFWRLEAHTHAKNHEGPIPDRWKAEAIPPVHLPWIEENPALTAQLKTLEEGNDEEKQKVAFMLRLFAAEHSDNQAAVVRSGALPHFVRLLGHETPSLREEAARVLWNLARNSKEINAQNQVAIGQAGAIHPLIRLLEDNEQRIRVVAAAVLNDLASDNPDNQVAITQGGAIDPLVRILKRDEAPALVMAASLLKSLAAGAAAEQDSAPSALLGAVPPLVALLRGKTLLAQEQAASTLGALAAHSPPIQAAIVRAGAVSPLVERLHGDMMKGTAIVALRNLATSHAENQQAIAEAGAILPLVKLLEDAMPMVREEAAEALWTLAQDNLENQLAIIRAGGSASMVALLKGDSQEQATLALLGVAEAVRNGA</sequence>
<dbReference type="Pfam" id="PF00514">
    <property type="entry name" value="Arm"/>
    <property type="match status" value="2"/>
</dbReference>
<dbReference type="InterPro" id="IPR008615">
    <property type="entry name" value="FNIP"/>
</dbReference>
<dbReference type="EMBL" id="CAMXCT010006822">
    <property type="protein sequence ID" value="CAI4020599.1"/>
    <property type="molecule type" value="Genomic_DNA"/>
</dbReference>
<evidence type="ECO:0000313" key="4">
    <source>
        <dbReference type="EMBL" id="CAI4020599.1"/>
    </source>
</evidence>
<gene>
    <name evidence="4" type="ORF">C1SCF055_LOCUS45004</name>
</gene>
<dbReference type="InterPro" id="IPR000225">
    <property type="entry name" value="Armadillo"/>
</dbReference>
<feature type="repeat" description="ARM" evidence="1">
    <location>
        <begin position="1090"/>
        <end position="1132"/>
    </location>
</feature>
<name>A0A9P1GSR5_9DINO</name>
<dbReference type="InterPro" id="IPR032675">
    <property type="entry name" value="LRR_dom_sf"/>
</dbReference>
<dbReference type="Gene3D" id="3.80.10.10">
    <property type="entry name" value="Ribonuclease Inhibitor"/>
    <property type="match status" value="2"/>
</dbReference>
<feature type="coiled-coil region" evidence="2">
    <location>
        <begin position="693"/>
        <end position="720"/>
    </location>
</feature>
<dbReference type="SUPFAM" id="SSF48371">
    <property type="entry name" value="ARM repeat"/>
    <property type="match status" value="1"/>
</dbReference>
<dbReference type="EMBL" id="CAMXCT030006822">
    <property type="protein sequence ID" value="CAL4807911.1"/>
    <property type="molecule type" value="Genomic_DNA"/>
</dbReference>
<proteinExistence type="predicted"/>
<feature type="region of interest" description="Disordered" evidence="3">
    <location>
        <begin position="725"/>
        <end position="769"/>
    </location>
</feature>
<feature type="compositionally biased region" description="Basic and acidic residues" evidence="3">
    <location>
        <begin position="736"/>
        <end position="751"/>
    </location>
</feature>
<dbReference type="PANTHER" id="PTHR32134:SF169">
    <property type="entry name" value="FNIP REPEAT-CONTAINING PROTEIN-RELATED"/>
    <property type="match status" value="1"/>
</dbReference>
<evidence type="ECO:0000256" key="3">
    <source>
        <dbReference type="SAM" id="MobiDB-lite"/>
    </source>
</evidence>
<dbReference type="InterPro" id="IPR016024">
    <property type="entry name" value="ARM-type_fold"/>
</dbReference>
<reference evidence="4" key="1">
    <citation type="submission" date="2022-10" db="EMBL/GenBank/DDBJ databases">
        <authorList>
            <person name="Chen Y."/>
            <person name="Dougan E. K."/>
            <person name="Chan C."/>
            <person name="Rhodes N."/>
            <person name="Thang M."/>
        </authorList>
    </citation>
    <scope>NUCLEOTIDE SEQUENCE</scope>
</reference>
<dbReference type="Gene3D" id="1.25.10.10">
    <property type="entry name" value="Leucine-rich Repeat Variant"/>
    <property type="match status" value="3"/>
</dbReference>